<evidence type="ECO:0000313" key="1">
    <source>
        <dbReference type="Ensembl" id="ENSORLP00020031375.1"/>
    </source>
</evidence>
<proteinExistence type="predicted"/>
<dbReference type="Proteomes" id="UP000265180">
    <property type="component" value="Chromosome 22"/>
</dbReference>
<evidence type="ECO:0000313" key="2">
    <source>
        <dbReference type="Proteomes" id="UP000265180"/>
    </source>
</evidence>
<reference evidence="1" key="4">
    <citation type="submission" date="2025-09" db="UniProtKB">
        <authorList>
            <consortium name="Ensembl"/>
        </authorList>
    </citation>
    <scope>IDENTIFICATION</scope>
    <source>
        <strain evidence="1">HNI</strain>
    </source>
</reference>
<reference evidence="1 2" key="2">
    <citation type="submission" date="2017-04" db="EMBL/GenBank/DDBJ databases">
        <title>CpG methylation of centromeres and impact of large insertions on vertebrate speciation.</title>
        <authorList>
            <person name="Ichikawa K."/>
            <person name="Yoshimura J."/>
            <person name="Morishita S."/>
        </authorList>
    </citation>
    <scope>NUCLEOTIDE SEQUENCE</scope>
    <source>
        <strain evidence="1 2">HNI</strain>
    </source>
</reference>
<reference evidence="1" key="3">
    <citation type="submission" date="2025-08" db="UniProtKB">
        <authorList>
            <consortium name="Ensembl"/>
        </authorList>
    </citation>
    <scope>IDENTIFICATION</scope>
    <source>
        <strain evidence="1">HNI</strain>
    </source>
</reference>
<sequence length="48" mass="5326">MSRGSNAVFDHHIRIFSPEGRPYQLSGRRKENLVQSSCSVTATSASIF</sequence>
<accession>A0A3P9MEX0</accession>
<protein>
    <recommendedName>
        <fullName evidence="3">Proteasome alpha-type subunits domain-containing protein</fullName>
    </recommendedName>
</protein>
<dbReference type="Ensembl" id="ENSORLT00020023374.1">
    <property type="protein sequence ID" value="ENSORLP00020031375.1"/>
    <property type="gene ID" value="ENSORLG00020016377.1"/>
</dbReference>
<name>A0A3P9MEX0_ORYLA</name>
<organism evidence="1 2">
    <name type="scientific">Oryzias latipes</name>
    <name type="common">Japanese rice fish</name>
    <name type="synonym">Japanese killifish</name>
    <dbReference type="NCBI Taxonomy" id="8090"/>
    <lineage>
        <taxon>Eukaryota</taxon>
        <taxon>Metazoa</taxon>
        <taxon>Chordata</taxon>
        <taxon>Craniata</taxon>
        <taxon>Vertebrata</taxon>
        <taxon>Euteleostomi</taxon>
        <taxon>Actinopterygii</taxon>
        <taxon>Neopterygii</taxon>
        <taxon>Teleostei</taxon>
        <taxon>Neoteleostei</taxon>
        <taxon>Acanthomorphata</taxon>
        <taxon>Ovalentaria</taxon>
        <taxon>Atherinomorphae</taxon>
        <taxon>Beloniformes</taxon>
        <taxon>Adrianichthyidae</taxon>
        <taxon>Oryziinae</taxon>
        <taxon>Oryzias</taxon>
    </lineage>
</organism>
<evidence type="ECO:0008006" key="3">
    <source>
        <dbReference type="Google" id="ProtNLM"/>
    </source>
</evidence>
<dbReference type="AlphaFoldDB" id="A0A3P9MEX0"/>
<reference key="1">
    <citation type="journal article" date="2007" name="Nature">
        <title>The medaka draft genome and insights into vertebrate genome evolution.</title>
        <authorList>
            <person name="Kasahara M."/>
            <person name="Naruse K."/>
            <person name="Sasaki S."/>
            <person name="Nakatani Y."/>
            <person name="Qu W."/>
            <person name="Ahsan B."/>
            <person name="Yamada T."/>
            <person name="Nagayasu Y."/>
            <person name="Doi K."/>
            <person name="Kasai Y."/>
            <person name="Jindo T."/>
            <person name="Kobayashi D."/>
            <person name="Shimada A."/>
            <person name="Toyoda A."/>
            <person name="Kuroki Y."/>
            <person name="Fujiyama A."/>
            <person name="Sasaki T."/>
            <person name="Shimizu A."/>
            <person name="Asakawa S."/>
            <person name="Shimizu N."/>
            <person name="Hashimoto S."/>
            <person name="Yang J."/>
            <person name="Lee Y."/>
            <person name="Matsushima K."/>
            <person name="Sugano S."/>
            <person name="Sakaizumi M."/>
            <person name="Narita T."/>
            <person name="Ohishi K."/>
            <person name="Haga S."/>
            <person name="Ohta F."/>
            <person name="Nomoto H."/>
            <person name="Nogata K."/>
            <person name="Morishita T."/>
            <person name="Endo T."/>
            <person name="Shin-I T."/>
            <person name="Takeda H."/>
            <person name="Morishita S."/>
            <person name="Kohara Y."/>
        </authorList>
    </citation>
    <scope>NUCLEOTIDE SEQUENCE [LARGE SCALE GENOMIC DNA]</scope>
    <source>
        <strain>Hd-rR</strain>
    </source>
</reference>